<dbReference type="FunFam" id="1.25.40.340:FF:000001">
    <property type="entry name" value="Dihydroxyacetone kinase 1"/>
    <property type="match status" value="1"/>
</dbReference>
<keyword evidence="8" id="KW-0597">Phosphoprotein</keyword>
<keyword evidence="21" id="KW-0511">Multifunctional enzyme</keyword>
<evidence type="ECO:0000259" key="35">
    <source>
        <dbReference type="PROSITE" id="PS50234"/>
    </source>
</evidence>
<dbReference type="SMART" id="SM00327">
    <property type="entry name" value="VWA"/>
    <property type="match status" value="1"/>
</dbReference>
<dbReference type="Gene3D" id="3.40.50.410">
    <property type="entry name" value="von Willebrand factor, type A domain"/>
    <property type="match status" value="1"/>
</dbReference>
<evidence type="ECO:0000256" key="21">
    <source>
        <dbReference type="ARBA" id="ARBA00023268"/>
    </source>
</evidence>
<feature type="domain" description="DhaL" evidence="36">
    <location>
        <begin position="374"/>
        <end position="574"/>
    </location>
</feature>
<dbReference type="Pfam" id="PF13519">
    <property type="entry name" value="VWA_2"/>
    <property type="match status" value="1"/>
</dbReference>
<dbReference type="GO" id="GO:0019563">
    <property type="term" value="P:glycerol catabolic process"/>
    <property type="evidence" value="ECO:0007669"/>
    <property type="project" value="TreeGrafter"/>
</dbReference>
<dbReference type="FunFam" id="3.30.1180.20:FF:000003">
    <property type="entry name" value="triokinase/FMN cyclase isoform X1"/>
    <property type="match status" value="1"/>
</dbReference>
<dbReference type="InterPro" id="IPR013320">
    <property type="entry name" value="ConA-like_dom_sf"/>
</dbReference>
<feature type="binding site" evidence="30">
    <location>
        <position position="116"/>
    </location>
    <ligand>
        <name>substrate</name>
    </ligand>
</feature>
<evidence type="ECO:0000256" key="12">
    <source>
        <dbReference type="ARBA" id="ARBA00022741"/>
    </source>
</evidence>
<dbReference type="EC" id="4.6.1.15" evidence="6"/>
<evidence type="ECO:0000256" key="31">
    <source>
        <dbReference type="PROSITE-ProRule" id="PRU00175"/>
    </source>
</evidence>
<evidence type="ECO:0000256" key="2">
    <source>
        <dbReference type="ARBA" id="ARBA00001941"/>
    </source>
</evidence>
<dbReference type="InterPro" id="IPR013083">
    <property type="entry name" value="Znf_RING/FYVE/PHD"/>
</dbReference>
<keyword evidence="11" id="KW-0479">Metal-binding</keyword>
<dbReference type="EC" id="2.7.1.28" evidence="5"/>
<sequence length="1590" mass="172645">MEAQRKLLNSVERCVDEALSGIVAGNAGLVQLEGHRVVVRSDLGTLKGRVALLSGGGSGHEPAHAGYVGAGMLSGAVAGAVFASPPPSSVLAAILALWQGGATAGVLLIVKNYTGDRLNFGLALEQARARGVPADMVIVADDCAFAHPSKAGRRGLCGTLLVHKLAGAMAEEGWPLKEIVTKVTEAAKGIGTLGVSLSPCSVPGCLPSFQLPPGEMELGLGIHGEPGIKRSKRATADEVVKTMIDHMTDRSSQSHLSVKSGDSVVLCVNNLGALSCLEMAVVTRSAIRCLEGRGLRVVRVMSGSFMTSLEMAGVSLTMMLADEEKLRLFDAKTTAPAWPNLSSTDLCGRICSIKPPEKTPVLAESTKQEGPHSDVLRKVLEKVCADLLHRQEELNALDRAAGDGDCGSTHALAAQAIKEWLGGHVVPGCPGQLLSALAGLVQERMGGSSGALYSLFLTAASPPLMGRGDIAAWADAVHAGTEAMRRYGGADPGDRTMLDALCPASEELRKLSSVPSAGVMAVLQKAVERAELGAESTRDLTAKAGRASYIAAEHLTMPDPGAVAIATILRYLAITPRTPDEMEFACSHVVCNWMPDRTAGLYPTLPRSLSGGATRTAISRPLSVCDHDYDNRIAVIPQPGAPLMPPPLPPRKDSSKKQPRPRSMPPPVPPRGLEARGEVPLKANVNVLSLTLGRLVDISKAPCLQSIHSPVYCGKCRAAMSSASTLQNQLKKTVWCCEFCGRENILSRTEAGLRASPRRPLPGRDVLYLSEDSDGDYVNLDDMLVVFCVDISGSMSVTYEISAGSSVRSPTYVSRLQSVQDALQRALSSLLQTSPHRRVALVTFNDEVTVYGDGTGSIYPLTQRVKELREHGATALGPAALVSIAMASRYTGSKVIICTDGQANIGLGELEQATQTSDYSPFFYSQLAKEASDSGVIVSVLTFEGTDCQLAEVGRLADFTGGRVNIVNINSVSTEIQSVLADNVLATSVTATLLSAEGIYFPYEDDSAHKLVREIGNVTEGAEVTFQFAVKPESIESFQRRDRVPFQLQLEFKTRELQKATRIVTDQRRVTTSSWVWAGSLNMEVLGVHCAQLCARLTMEGRVLEAQKQLRAQQDLLKDLSEERPSPKEESVYGNWISTMSVICEDLTGHNPEYEENNDLQASNSTVVKGLSDEAAKVVYQMKRARTAGKRHSDQPLSSAQRSLPTLTERERIQGHGQRARTLHSAQQIQAVWAPLEIFLSAEQLQCSICLDIFTNPASTPCGHSFCMTCIGRYWDNSRVCKCPLCKETFSKRPCLHINRTLKEITEHFKGAHEEPLSQKHHGQLELFCKTDEALISEGCLETDHEAHRLINKSHLGTSQAEIQEMIKDRVIKTEELRTSLDRINVSTEREMQNTMQVFKTLENSIESAQAKLLEVIQMNRLAAEQQVESLIEELEQELSQLRKRSSMLTQLSQLSQAEDYALMLKHFPTLCTPLQTKNWSGVSVNSDLCVEEIHRTVSQLAERFQEELQRLPERSILFPMEPSPMTLQPKETMMQDYAVDVTFDCATAHPKLVLSEDGKQVWCGDKTKAVPNNPERFDRVCTDGDSLPR</sequence>
<evidence type="ECO:0000256" key="32">
    <source>
        <dbReference type="SAM" id="Coils"/>
    </source>
</evidence>
<feature type="coiled-coil region" evidence="32">
    <location>
        <begin position="1392"/>
        <end position="1452"/>
    </location>
</feature>
<evidence type="ECO:0000256" key="13">
    <source>
        <dbReference type="ARBA" id="ARBA00022771"/>
    </source>
</evidence>
<dbReference type="GO" id="GO:0005829">
    <property type="term" value="C:cytosol"/>
    <property type="evidence" value="ECO:0007669"/>
    <property type="project" value="TreeGrafter"/>
</dbReference>
<dbReference type="SUPFAM" id="SSF57850">
    <property type="entry name" value="RING/U-box"/>
    <property type="match status" value="1"/>
</dbReference>
<dbReference type="PROSITE" id="PS50089">
    <property type="entry name" value="ZF_RING_2"/>
    <property type="match status" value="1"/>
</dbReference>
<name>A0A9D3RVW4_ANGAN</name>
<dbReference type="InterPro" id="IPR036117">
    <property type="entry name" value="DhaL_dom_sf"/>
</dbReference>
<feature type="compositionally biased region" description="Pro residues" evidence="33">
    <location>
        <begin position="639"/>
        <end position="649"/>
    </location>
</feature>
<evidence type="ECO:0000256" key="7">
    <source>
        <dbReference type="ARBA" id="ARBA00018932"/>
    </source>
</evidence>
<comment type="cofactor">
    <cofactor evidence="2">
        <name>Co(2+)</name>
        <dbReference type="ChEBI" id="CHEBI:48828"/>
    </cofactor>
</comment>
<dbReference type="InterPro" id="IPR050861">
    <property type="entry name" value="Dihydroxyacetone_Kinase"/>
</dbReference>
<dbReference type="InterPro" id="IPR002035">
    <property type="entry name" value="VWF_A"/>
</dbReference>
<dbReference type="Gene3D" id="2.60.120.920">
    <property type="match status" value="1"/>
</dbReference>
<dbReference type="PROSITE" id="PS51481">
    <property type="entry name" value="DHAK"/>
    <property type="match status" value="1"/>
</dbReference>
<evidence type="ECO:0000256" key="25">
    <source>
        <dbReference type="ARBA" id="ARBA00046681"/>
    </source>
</evidence>
<evidence type="ECO:0000256" key="5">
    <source>
        <dbReference type="ARBA" id="ARBA00012110"/>
    </source>
</evidence>
<evidence type="ECO:0000313" key="39">
    <source>
        <dbReference type="Proteomes" id="UP001044222"/>
    </source>
</evidence>
<dbReference type="InterPro" id="IPR027370">
    <property type="entry name" value="Znf-RING_euk"/>
</dbReference>
<evidence type="ECO:0000256" key="29">
    <source>
        <dbReference type="PIRSR" id="PIRSR612734-1"/>
    </source>
</evidence>
<dbReference type="InterPro" id="IPR012734">
    <property type="entry name" value="DhaK_ATP"/>
</dbReference>
<dbReference type="NCBIfam" id="TIGR02361">
    <property type="entry name" value="dak_ATP"/>
    <property type="match status" value="1"/>
</dbReference>
<evidence type="ECO:0000256" key="8">
    <source>
        <dbReference type="ARBA" id="ARBA00022553"/>
    </source>
</evidence>
<comment type="subunit">
    <text evidence="25">Homodimer. Interacts with IFIH1 (via the CARD domains), the interaction is inhibited by viral infection.</text>
</comment>
<evidence type="ECO:0000256" key="22">
    <source>
        <dbReference type="ARBA" id="ARBA00023285"/>
    </source>
</evidence>
<reference evidence="38" key="1">
    <citation type="submission" date="2021-01" db="EMBL/GenBank/DDBJ databases">
        <title>A chromosome-scale assembly of European eel, Anguilla anguilla.</title>
        <authorList>
            <person name="Henkel C."/>
            <person name="Jong-Raadsen S.A."/>
            <person name="Dufour S."/>
            <person name="Weltzien F.-A."/>
            <person name="Palstra A.P."/>
            <person name="Pelster B."/>
            <person name="Spaink H.P."/>
            <person name="Van Den Thillart G.E."/>
            <person name="Jansen H."/>
            <person name="Zahm M."/>
            <person name="Klopp C."/>
            <person name="Cedric C."/>
            <person name="Louis A."/>
            <person name="Berthelot C."/>
            <person name="Parey E."/>
            <person name="Roest Crollius H."/>
            <person name="Montfort J."/>
            <person name="Robinson-Rechavi M."/>
            <person name="Bucao C."/>
            <person name="Bouchez O."/>
            <person name="Gislard M."/>
            <person name="Lluch J."/>
            <person name="Milhes M."/>
            <person name="Lampietro C."/>
            <person name="Lopez Roques C."/>
            <person name="Donnadieu C."/>
            <person name="Braasch I."/>
            <person name="Desvignes T."/>
            <person name="Postlethwait J."/>
            <person name="Bobe J."/>
            <person name="Guiguen Y."/>
            <person name="Dirks R."/>
        </authorList>
    </citation>
    <scope>NUCLEOTIDE SEQUENCE</scope>
    <source>
        <strain evidence="38">Tag_6206</strain>
        <tissue evidence="38">Liver</tissue>
    </source>
</reference>
<dbReference type="Pfam" id="PF25600">
    <property type="entry name" value="TRIM_CC"/>
    <property type="match status" value="1"/>
</dbReference>
<feature type="domain" description="DhaK" evidence="37">
    <location>
        <begin position="10"/>
        <end position="338"/>
    </location>
</feature>
<evidence type="ECO:0000256" key="16">
    <source>
        <dbReference type="ARBA" id="ARBA00022833"/>
    </source>
</evidence>
<keyword evidence="14" id="KW-0418">Kinase</keyword>
<feature type="region of interest" description="Disordered" evidence="33">
    <location>
        <begin position="636"/>
        <end position="676"/>
    </location>
</feature>
<feature type="domain" description="RING-type" evidence="34">
    <location>
        <begin position="1247"/>
        <end position="1287"/>
    </location>
</feature>
<protein>
    <recommendedName>
        <fullName evidence="7">Triokinase/FMN cyclase</fullName>
        <ecNumber evidence="5">2.7.1.28</ecNumber>
        <ecNumber evidence="4">2.7.1.29</ecNumber>
        <ecNumber evidence="6">4.6.1.15</ecNumber>
    </recommendedName>
    <alternativeName>
        <fullName evidence="23">Bifunctional ATP-dependent dihydroxyacetone kinase/FAD-AMP lyase (cyclizing)</fullName>
    </alternativeName>
</protein>
<evidence type="ECO:0000256" key="4">
    <source>
        <dbReference type="ARBA" id="ARBA00012107"/>
    </source>
</evidence>
<dbReference type="GO" id="GO:0050354">
    <property type="term" value="F:triokinase activity"/>
    <property type="evidence" value="ECO:0007669"/>
    <property type="project" value="UniProtKB-EC"/>
</dbReference>
<dbReference type="Gene3D" id="1.25.40.340">
    <property type="match status" value="1"/>
</dbReference>
<evidence type="ECO:0000256" key="18">
    <source>
        <dbReference type="ARBA" id="ARBA00022842"/>
    </source>
</evidence>
<comment type="catalytic activity">
    <reaction evidence="28">
        <text>dihydroxyacetone + ATP = dihydroxyacetone phosphate + ADP + H(+)</text>
        <dbReference type="Rhea" id="RHEA:15773"/>
        <dbReference type="ChEBI" id="CHEBI:15378"/>
        <dbReference type="ChEBI" id="CHEBI:16016"/>
        <dbReference type="ChEBI" id="CHEBI:30616"/>
        <dbReference type="ChEBI" id="CHEBI:57642"/>
        <dbReference type="ChEBI" id="CHEBI:456216"/>
        <dbReference type="EC" id="2.7.1.29"/>
    </reaction>
</comment>
<dbReference type="InterPro" id="IPR036174">
    <property type="entry name" value="Znf_Sec23_Sec24_sf"/>
</dbReference>
<dbReference type="PROSITE" id="PS51480">
    <property type="entry name" value="DHAL"/>
    <property type="match status" value="1"/>
</dbReference>
<dbReference type="PANTHER" id="PTHR28629">
    <property type="entry name" value="TRIOKINASE/FMN CYCLASE"/>
    <property type="match status" value="1"/>
</dbReference>
<dbReference type="InterPro" id="IPR036465">
    <property type="entry name" value="vWFA_dom_sf"/>
</dbReference>
<dbReference type="SUPFAM" id="SSF49899">
    <property type="entry name" value="Concanavalin A-like lectins/glucanases"/>
    <property type="match status" value="1"/>
</dbReference>
<comment type="function">
    <text evidence="24">Catalyzes both the phosphorylation of dihydroxyacetone and of glyceraldehyde, and the splitting of ribonucleoside diphosphate-X compounds among which FAD is the best substrate. Represses IFIH1-mediated cellular antiviral response.</text>
</comment>
<comment type="caution">
    <text evidence="38">The sequence shown here is derived from an EMBL/GenBank/DDBJ whole genome shotgun (WGS) entry which is preliminary data.</text>
</comment>
<comment type="cofactor">
    <cofactor evidence="1">
        <name>Mn(2+)</name>
        <dbReference type="ChEBI" id="CHEBI:29035"/>
    </cofactor>
</comment>
<dbReference type="Gene3D" id="3.30.160.60">
    <property type="entry name" value="Classic Zinc Finger"/>
    <property type="match status" value="1"/>
</dbReference>
<dbReference type="InterPro" id="IPR006574">
    <property type="entry name" value="PRY"/>
</dbReference>
<dbReference type="GO" id="GO:0034012">
    <property type="term" value="F:FAD-AMP lyase (cyclizing) activity"/>
    <property type="evidence" value="ECO:0007669"/>
    <property type="project" value="UniProtKB-EC"/>
</dbReference>
<dbReference type="GO" id="GO:0006888">
    <property type="term" value="P:endoplasmic reticulum to Golgi vesicle-mediated transport"/>
    <property type="evidence" value="ECO:0007669"/>
    <property type="project" value="InterPro"/>
</dbReference>
<keyword evidence="13 31" id="KW-0863">Zinc-finger</keyword>
<dbReference type="InterPro" id="IPR017907">
    <property type="entry name" value="Znf_RING_CS"/>
</dbReference>
<evidence type="ECO:0000256" key="24">
    <source>
        <dbReference type="ARBA" id="ARBA00045490"/>
    </source>
</evidence>
<dbReference type="InterPro" id="IPR058030">
    <property type="entry name" value="TRIM8/14/16/25/29/45/65_CC"/>
</dbReference>
<evidence type="ECO:0000256" key="14">
    <source>
        <dbReference type="ARBA" id="ARBA00022777"/>
    </source>
</evidence>
<dbReference type="SMART" id="SM00589">
    <property type="entry name" value="PRY"/>
    <property type="match status" value="1"/>
</dbReference>
<dbReference type="Pfam" id="PF02733">
    <property type="entry name" value="Dak1"/>
    <property type="match status" value="1"/>
</dbReference>
<evidence type="ECO:0000256" key="28">
    <source>
        <dbReference type="ARBA" id="ARBA00048898"/>
    </source>
</evidence>
<dbReference type="GO" id="GO:0004371">
    <property type="term" value="F:glycerone kinase activity"/>
    <property type="evidence" value="ECO:0007669"/>
    <property type="project" value="UniProtKB-EC"/>
</dbReference>
<feature type="binding site" evidence="30">
    <location>
        <begin position="57"/>
        <end position="60"/>
    </location>
    <ligand>
        <name>substrate</name>
    </ligand>
</feature>
<comment type="catalytic activity">
    <reaction evidence="27">
        <text>FAD = riboflavin cyclic-4',5'-phosphate + AMP + H(+)</text>
        <dbReference type="Rhea" id="RHEA:13729"/>
        <dbReference type="ChEBI" id="CHEBI:15378"/>
        <dbReference type="ChEBI" id="CHEBI:57692"/>
        <dbReference type="ChEBI" id="CHEBI:76202"/>
        <dbReference type="ChEBI" id="CHEBI:456215"/>
        <dbReference type="EC" id="4.6.1.15"/>
    </reaction>
</comment>
<gene>
    <name evidence="38" type="ORF">ANANG_G00140330</name>
</gene>
<keyword evidence="22" id="KW-0170">Cobalt</keyword>
<evidence type="ECO:0000259" key="37">
    <source>
        <dbReference type="PROSITE" id="PS51481"/>
    </source>
</evidence>
<keyword evidence="15" id="KW-0274">FAD</keyword>
<dbReference type="InterPro" id="IPR004006">
    <property type="entry name" value="DhaK_dom"/>
</dbReference>
<dbReference type="SUPFAM" id="SSF101473">
    <property type="entry name" value="DhaL-like"/>
    <property type="match status" value="1"/>
</dbReference>
<dbReference type="Pfam" id="PF02734">
    <property type="entry name" value="Dak2"/>
    <property type="match status" value="1"/>
</dbReference>
<keyword evidence="39" id="KW-1185">Reference proteome</keyword>
<proteinExistence type="predicted"/>
<keyword evidence="20" id="KW-0456">Lyase</keyword>
<keyword evidence="32" id="KW-0175">Coiled coil</keyword>
<dbReference type="CDD" id="cd00198">
    <property type="entry name" value="vWFA"/>
    <property type="match status" value="1"/>
</dbReference>
<comment type="catalytic activity">
    <reaction evidence="26">
        <text>D-glyceraldehyde + ATP = D-glyceraldehyde 3-phosphate + ADP + H(+)</text>
        <dbReference type="Rhea" id="RHEA:13941"/>
        <dbReference type="ChEBI" id="CHEBI:15378"/>
        <dbReference type="ChEBI" id="CHEBI:17378"/>
        <dbReference type="ChEBI" id="CHEBI:30616"/>
        <dbReference type="ChEBI" id="CHEBI:59776"/>
        <dbReference type="ChEBI" id="CHEBI:456216"/>
        <dbReference type="EC" id="2.7.1.28"/>
    </reaction>
</comment>
<dbReference type="Proteomes" id="UP001044222">
    <property type="component" value="Chromosome 7"/>
</dbReference>
<dbReference type="SMART" id="SM00184">
    <property type="entry name" value="RING"/>
    <property type="match status" value="1"/>
</dbReference>
<evidence type="ECO:0000256" key="23">
    <source>
        <dbReference type="ARBA" id="ARBA00032426"/>
    </source>
</evidence>
<evidence type="ECO:0000256" key="10">
    <source>
        <dbReference type="ARBA" id="ARBA00022679"/>
    </source>
</evidence>
<feature type="region of interest" description="Disordered" evidence="33">
    <location>
        <begin position="1187"/>
        <end position="1206"/>
    </location>
</feature>
<dbReference type="InterPro" id="IPR004007">
    <property type="entry name" value="DhaL_dom"/>
</dbReference>
<dbReference type="Gene3D" id="3.40.50.10440">
    <property type="entry name" value="Dihydroxyacetone kinase, domain 1"/>
    <property type="match status" value="1"/>
</dbReference>
<feature type="active site" description="Tele-hemiaminal-histidine intermediate" evidence="29">
    <location>
        <position position="223"/>
    </location>
</feature>
<keyword evidence="16" id="KW-0862">Zinc</keyword>
<feature type="binding site" evidence="30">
    <location>
        <position position="111"/>
    </location>
    <ligand>
        <name>substrate</name>
    </ligand>
</feature>
<evidence type="ECO:0000259" key="34">
    <source>
        <dbReference type="PROSITE" id="PS50089"/>
    </source>
</evidence>
<keyword evidence="9" id="KW-0285">Flavoprotein</keyword>
<evidence type="ECO:0000256" key="19">
    <source>
        <dbReference type="ARBA" id="ARBA00023211"/>
    </source>
</evidence>
<keyword evidence="17" id="KW-0067">ATP-binding</keyword>
<evidence type="ECO:0000259" key="36">
    <source>
        <dbReference type="PROSITE" id="PS51480"/>
    </source>
</evidence>
<evidence type="ECO:0000256" key="11">
    <source>
        <dbReference type="ARBA" id="ARBA00022723"/>
    </source>
</evidence>
<evidence type="ECO:0000256" key="15">
    <source>
        <dbReference type="ARBA" id="ARBA00022827"/>
    </source>
</evidence>
<evidence type="ECO:0000256" key="9">
    <source>
        <dbReference type="ARBA" id="ARBA00022630"/>
    </source>
</evidence>
<feature type="domain" description="VWFA" evidence="35">
    <location>
        <begin position="784"/>
        <end position="984"/>
    </location>
</feature>
<dbReference type="Gene3D" id="3.30.1180.20">
    <property type="entry name" value="Dihydroxyacetone kinase, domain 2"/>
    <property type="match status" value="1"/>
</dbReference>
<keyword evidence="18" id="KW-0460">Magnesium</keyword>
<evidence type="ECO:0000256" key="30">
    <source>
        <dbReference type="PIRSR" id="PIRSR612734-2"/>
    </source>
</evidence>
<evidence type="ECO:0000256" key="17">
    <source>
        <dbReference type="ARBA" id="ARBA00022840"/>
    </source>
</evidence>
<dbReference type="EC" id="2.7.1.29" evidence="4"/>
<evidence type="ECO:0000256" key="27">
    <source>
        <dbReference type="ARBA" id="ARBA00048526"/>
    </source>
</evidence>
<evidence type="ECO:0000256" key="20">
    <source>
        <dbReference type="ARBA" id="ARBA00023239"/>
    </source>
</evidence>
<dbReference type="SMART" id="SM01120">
    <property type="entry name" value="Dak2"/>
    <property type="match status" value="1"/>
</dbReference>
<evidence type="ECO:0000256" key="1">
    <source>
        <dbReference type="ARBA" id="ARBA00001936"/>
    </source>
</evidence>
<evidence type="ECO:0000256" key="3">
    <source>
        <dbReference type="ARBA" id="ARBA00001946"/>
    </source>
</evidence>
<keyword evidence="10" id="KW-0808">Transferase</keyword>
<dbReference type="FunFam" id="3.40.50.10440:FF:000001">
    <property type="entry name" value="Dihydroxyacetone kinase, DhaK subunit"/>
    <property type="match status" value="1"/>
</dbReference>
<organism evidence="38 39">
    <name type="scientific">Anguilla anguilla</name>
    <name type="common">European freshwater eel</name>
    <name type="synonym">Muraena anguilla</name>
    <dbReference type="NCBI Taxonomy" id="7936"/>
    <lineage>
        <taxon>Eukaryota</taxon>
        <taxon>Metazoa</taxon>
        <taxon>Chordata</taxon>
        <taxon>Craniata</taxon>
        <taxon>Vertebrata</taxon>
        <taxon>Euteleostomi</taxon>
        <taxon>Actinopterygii</taxon>
        <taxon>Neopterygii</taxon>
        <taxon>Teleostei</taxon>
        <taxon>Anguilliformes</taxon>
        <taxon>Anguillidae</taxon>
        <taxon>Anguilla</taxon>
    </lineage>
</organism>
<keyword evidence="12" id="KW-0547">Nucleotide-binding</keyword>
<dbReference type="NCBIfam" id="NF011049">
    <property type="entry name" value="PRK14479.1"/>
    <property type="match status" value="1"/>
</dbReference>
<feature type="compositionally biased region" description="Polar residues" evidence="33">
    <location>
        <begin position="1195"/>
        <end position="1206"/>
    </location>
</feature>
<dbReference type="PROSITE" id="PS00518">
    <property type="entry name" value="ZF_RING_1"/>
    <property type="match status" value="1"/>
</dbReference>
<dbReference type="PROSITE" id="PS50234">
    <property type="entry name" value="VWFA"/>
    <property type="match status" value="1"/>
</dbReference>
<dbReference type="Gene3D" id="3.30.40.10">
    <property type="entry name" value="Zinc/RING finger domain, C3HC4 (zinc finger)"/>
    <property type="match status" value="1"/>
</dbReference>
<dbReference type="Pfam" id="PF13765">
    <property type="entry name" value="PRY"/>
    <property type="match status" value="1"/>
</dbReference>
<evidence type="ECO:0000313" key="38">
    <source>
        <dbReference type="EMBL" id="KAG5845549.1"/>
    </source>
</evidence>
<dbReference type="InterPro" id="IPR001841">
    <property type="entry name" value="Znf_RING"/>
</dbReference>
<dbReference type="EMBL" id="JAFIRN010000007">
    <property type="protein sequence ID" value="KAG5845549.1"/>
    <property type="molecule type" value="Genomic_DNA"/>
</dbReference>
<dbReference type="GO" id="GO:0005524">
    <property type="term" value="F:ATP binding"/>
    <property type="evidence" value="ECO:0007669"/>
    <property type="project" value="UniProtKB-KW"/>
</dbReference>
<dbReference type="InterPro" id="IPR043136">
    <property type="entry name" value="B30.2/SPRY_sf"/>
</dbReference>
<dbReference type="SUPFAM" id="SSF82919">
    <property type="entry name" value="Zn-finger domain of Sec23/24"/>
    <property type="match status" value="1"/>
</dbReference>
<dbReference type="GO" id="GO:0030127">
    <property type="term" value="C:COPII vesicle coat"/>
    <property type="evidence" value="ECO:0007669"/>
    <property type="project" value="InterPro"/>
</dbReference>
<dbReference type="SUPFAM" id="SSF82549">
    <property type="entry name" value="DAK1/DegV-like"/>
    <property type="match status" value="1"/>
</dbReference>
<dbReference type="PANTHER" id="PTHR28629:SF4">
    <property type="entry name" value="TRIOKINASE_FMN CYCLASE"/>
    <property type="match status" value="1"/>
</dbReference>
<dbReference type="Pfam" id="PF13445">
    <property type="entry name" value="zf-RING_UBOX"/>
    <property type="match status" value="1"/>
</dbReference>
<dbReference type="SUPFAM" id="SSF53300">
    <property type="entry name" value="vWA-like"/>
    <property type="match status" value="1"/>
</dbReference>
<dbReference type="GO" id="GO:0006886">
    <property type="term" value="P:intracellular protein transport"/>
    <property type="evidence" value="ECO:0007669"/>
    <property type="project" value="InterPro"/>
</dbReference>
<comment type="cofactor">
    <cofactor evidence="3">
        <name>Mg(2+)</name>
        <dbReference type="ChEBI" id="CHEBI:18420"/>
    </cofactor>
</comment>
<dbReference type="GO" id="GO:0008270">
    <property type="term" value="F:zinc ion binding"/>
    <property type="evidence" value="ECO:0007669"/>
    <property type="project" value="UniProtKB-KW"/>
</dbReference>
<evidence type="ECO:0000256" key="33">
    <source>
        <dbReference type="SAM" id="MobiDB-lite"/>
    </source>
</evidence>
<keyword evidence="19" id="KW-0464">Manganese</keyword>
<evidence type="ECO:0000256" key="26">
    <source>
        <dbReference type="ARBA" id="ARBA00047974"/>
    </source>
</evidence>
<accession>A0A9D3RVW4</accession>
<evidence type="ECO:0000256" key="6">
    <source>
        <dbReference type="ARBA" id="ARBA00012578"/>
    </source>
</evidence>